<evidence type="ECO:0000256" key="3">
    <source>
        <dbReference type="ARBA" id="ARBA00004418"/>
    </source>
</evidence>
<dbReference type="GO" id="GO:0046677">
    <property type="term" value="P:response to antibiotic"/>
    <property type="evidence" value="ECO:0007669"/>
    <property type="project" value="UniProtKB-KW"/>
</dbReference>
<evidence type="ECO:0000256" key="9">
    <source>
        <dbReference type="ARBA" id="ARBA00022801"/>
    </source>
</evidence>
<dbReference type="GO" id="GO:0042597">
    <property type="term" value="C:periplasmic space"/>
    <property type="evidence" value="ECO:0007669"/>
    <property type="project" value="UniProtKB-SubCell"/>
</dbReference>
<dbReference type="SUPFAM" id="SSF56281">
    <property type="entry name" value="Metallo-hydrolase/oxidoreductase"/>
    <property type="match status" value="1"/>
</dbReference>
<comment type="similarity">
    <text evidence="4">Belongs to the metallo-beta-lactamase superfamily. Class-B beta-lactamase family.</text>
</comment>
<evidence type="ECO:0000256" key="4">
    <source>
        <dbReference type="ARBA" id="ARBA00005250"/>
    </source>
</evidence>
<evidence type="ECO:0000256" key="12">
    <source>
        <dbReference type="SAM" id="MobiDB-lite"/>
    </source>
</evidence>
<keyword evidence="7" id="KW-0732">Signal</keyword>
<dbReference type="PANTHER" id="PTHR42951:SF17">
    <property type="entry name" value="METALLO-BETA-LACTAMASE DOMAIN-CONTAINING PROTEIN"/>
    <property type="match status" value="1"/>
</dbReference>
<dbReference type="SMART" id="SM00849">
    <property type="entry name" value="Lactamase_B"/>
    <property type="match status" value="1"/>
</dbReference>
<evidence type="ECO:0000256" key="7">
    <source>
        <dbReference type="ARBA" id="ARBA00022729"/>
    </source>
</evidence>
<feature type="region of interest" description="Disordered" evidence="12">
    <location>
        <begin position="1"/>
        <end position="22"/>
    </location>
</feature>
<evidence type="ECO:0000256" key="6">
    <source>
        <dbReference type="ARBA" id="ARBA00022723"/>
    </source>
</evidence>
<feature type="domain" description="Metallo-beta-lactamase" evidence="13">
    <location>
        <begin position="32"/>
        <end position="229"/>
    </location>
</feature>
<reference evidence="14" key="1">
    <citation type="journal article" date="2013" name="Proc. Natl. Acad. Sci. U.S.A.">
        <title>Mapping gene clusters within arrayed metagenomic libraries to expand the structural diversity of biomedically relevant natural products.</title>
        <authorList>
            <person name="Owen J.G."/>
            <person name="Reddy B.V."/>
            <person name="Ternei M.A."/>
            <person name="Charlop-Powers Z."/>
            <person name="Calle P.Y."/>
            <person name="Kim J.H."/>
            <person name="Brady S.F."/>
        </authorList>
    </citation>
    <scope>NUCLEOTIDE SEQUENCE</scope>
</reference>
<dbReference type="InterPro" id="IPR050855">
    <property type="entry name" value="NDM-1-like"/>
</dbReference>
<keyword evidence="9" id="KW-0378">Hydrolase</keyword>
<evidence type="ECO:0000256" key="11">
    <source>
        <dbReference type="ARBA" id="ARBA00023251"/>
    </source>
</evidence>
<comment type="catalytic activity">
    <reaction evidence="1">
        <text>a beta-lactam + H2O = a substituted beta-amino acid</text>
        <dbReference type="Rhea" id="RHEA:20401"/>
        <dbReference type="ChEBI" id="CHEBI:15377"/>
        <dbReference type="ChEBI" id="CHEBI:35627"/>
        <dbReference type="ChEBI" id="CHEBI:140347"/>
        <dbReference type="EC" id="3.5.2.6"/>
    </reaction>
</comment>
<dbReference type="InterPro" id="IPR001279">
    <property type="entry name" value="Metallo-B-lactamas"/>
</dbReference>
<protein>
    <recommendedName>
        <fullName evidence="5">beta-lactamase</fullName>
        <ecNumber evidence="5">3.5.2.6</ecNumber>
    </recommendedName>
</protein>
<evidence type="ECO:0000256" key="2">
    <source>
        <dbReference type="ARBA" id="ARBA00001947"/>
    </source>
</evidence>
<dbReference type="InterPro" id="IPR036866">
    <property type="entry name" value="RibonucZ/Hydroxyglut_hydro"/>
</dbReference>
<dbReference type="AlphaFoldDB" id="S5TV05"/>
<evidence type="ECO:0000256" key="1">
    <source>
        <dbReference type="ARBA" id="ARBA00001526"/>
    </source>
</evidence>
<evidence type="ECO:0000256" key="5">
    <source>
        <dbReference type="ARBA" id="ARBA00012865"/>
    </source>
</evidence>
<evidence type="ECO:0000259" key="13">
    <source>
        <dbReference type="SMART" id="SM00849"/>
    </source>
</evidence>
<proteinExistence type="inferred from homology"/>
<dbReference type="GO" id="GO:0008270">
    <property type="term" value="F:zinc ion binding"/>
    <property type="evidence" value="ECO:0007669"/>
    <property type="project" value="InterPro"/>
</dbReference>
<keyword evidence="8" id="KW-0574">Periplasm</keyword>
<dbReference type="GO" id="GO:0008800">
    <property type="term" value="F:beta-lactamase activity"/>
    <property type="evidence" value="ECO:0007669"/>
    <property type="project" value="UniProtKB-EC"/>
</dbReference>
<dbReference type="InterPro" id="IPR001018">
    <property type="entry name" value="Beta-lactamase_class-B_CS"/>
</dbReference>
<comment type="subcellular location">
    <subcellularLocation>
        <location evidence="3">Periplasm</location>
    </subcellularLocation>
</comment>
<dbReference type="GO" id="GO:0017001">
    <property type="term" value="P:antibiotic catabolic process"/>
    <property type="evidence" value="ECO:0007669"/>
    <property type="project" value="InterPro"/>
</dbReference>
<evidence type="ECO:0000256" key="10">
    <source>
        <dbReference type="ARBA" id="ARBA00022833"/>
    </source>
</evidence>
<dbReference type="PANTHER" id="PTHR42951">
    <property type="entry name" value="METALLO-BETA-LACTAMASE DOMAIN-CONTAINING"/>
    <property type="match status" value="1"/>
</dbReference>
<keyword evidence="10" id="KW-0862">Zinc</keyword>
<name>S5TV05_9BACT</name>
<accession>S5TV05</accession>
<keyword evidence="11" id="KW-0046">Antibiotic resistance</keyword>
<comment type="cofactor">
    <cofactor evidence="2">
        <name>Zn(2+)</name>
        <dbReference type="ChEBI" id="CHEBI:29105"/>
    </cofactor>
</comment>
<dbReference type="Gene3D" id="3.60.15.10">
    <property type="entry name" value="Ribonuclease Z/Hydroxyacylglutathione hydrolase-like"/>
    <property type="match status" value="1"/>
</dbReference>
<dbReference type="PROSITE" id="PS00743">
    <property type="entry name" value="BETA_LACTAMASE_B_1"/>
    <property type="match status" value="1"/>
</dbReference>
<evidence type="ECO:0000313" key="14">
    <source>
        <dbReference type="EMBL" id="AGS49811.1"/>
    </source>
</evidence>
<evidence type="ECO:0000256" key="8">
    <source>
        <dbReference type="ARBA" id="ARBA00022764"/>
    </source>
</evidence>
<organism evidence="14">
    <name type="scientific">uncultured bacterium esnapd16.1</name>
    <dbReference type="NCBI Taxonomy" id="1366596"/>
    <lineage>
        <taxon>Bacteria</taxon>
        <taxon>environmental samples</taxon>
    </lineage>
</organism>
<dbReference type="EMBL" id="KF264555">
    <property type="protein sequence ID" value="AGS49811.1"/>
    <property type="molecule type" value="Genomic_DNA"/>
</dbReference>
<keyword evidence="6" id="KW-0479">Metal-binding</keyword>
<dbReference type="EC" id="3.5.2.6" evidence="5"/>
<sequence>MLTPETGRAKFPSETSEAEESAMEITRIPLRLSSAYLLRGRGAVLVDTGCPGEEDRLLRAVARAGVDPARLSLVLCTHGHGDHAGGAAGVARRTGAPVAVHAADAAMLRRGRNDPLVPRGVEARLVKLFTDVDPRAHQPEIIVSGVLDLGPFGIDALAEPVPGHTPGSLVVRTPGGDVIAGDLLRGGVLGGAVAARRPLPHYFSDRPAAVGPALARLAAAGARTLHLGHGGPVAVRRAVERFPVGSR</sequence>
<dbReference type="Pfam" id="PF00753">
    <property type="entry name" value="Lactamase_B"/>
    <property type="match status" value="1"/>
</dbReference>